<dbReference type="InterPro" id="IPR026893">
    <property type="entry name" value="Tyr/Ser_Pase_IphP-type"/>
</dbReference>
<keyword evidence="3" id="KW-1185">Reference proteome</keyword>
<dbReference type="EMBL" id="ARYI01000002">
    <property type="protein sequence ID" value="KCZ95753.1"/>
    <property type="molecule type" value="Genomic_DNA"/>
</dbReference>
<dbReference type="GO" id="GO:0004721">
    <property type="term" value="F:phosphoprotein phosphatase activity"/>
    <property type="evidence" value="ECO:0007669"/>
    <property type="project" value="InterPro"/>
</dbReference>
<dbReference type="SUPFAM" id="SSF52799">
    <property type="entry name" value="(Phosphotyrosine protein) phosphatases II"/>
    <property type="match status" value="1"/>
</dbReference>
<dbReference type="Proteomes" id="UP000025061">
    <property type="component" value="Unassembled WGS sequence"/>
</dbReference>
<dbReference type="AlphaFoldDB" id="A0A059FYH0"/>
<comment type="caution">
    <text evidence="2">The sequence shown here is derived from an EMBL/GenBank/DDBJ whole genome shotgun (WGS) entry which is preliminary data.</text>
</comment>
<protein>
    <recommendedName>
        <fullName evidence="1">Importin N-terminal domain-containing protein</fullName>
    </recommendedName>
</protein>
<gene>
    <name evidence="2" type="ORF">HHI_03242</name>
</gene>
<dbReference type="InterPro" id="IPR001494">
    <property type="entry name" value="Importin-beta_N"/>
</dbReference>
<dbReference type="GO" id="GO:0031267">
    <property type="term" value="F:small GTPase binding"/>
    <property type="evidence" value="ECO:0007669"/>
    <property type="project" value="InterPro"/>
</dbReference>
<evidence type="ECO:0000259" key="1">
    <source>
        <dbReference type="PROSITE" id="PS50166"/>
    </source>
</evidence>
<feature type="domain" description="Importin N-terminal" evidence="1">
    <location>
        <begin position="177"/>
        <end position="262"/>
    </location>
</feature>
<name>A0A059FYH0_9PROT</name>
<dbReference type="PATRIC" id="fig|1280951.3.peg.655"/>
<dbReference type="Pfam" id="PF13350">
    <property type="entry name" value="Y_phosphatase3"/>
    <property type="match status" value="1"/>
</dbReference>
<dbReference type="PROSITE" id="PS50166">
    <property type="entry name" value="IMPORTIN_B_NT"/>
    <property type="match status" value="1"/>
</dbReference>
<reference evidence="2 3" key="1">
    <citation type="submission" date="2013-04" db="EMBL/GenBank/DDBJ databases">
        <title>Hyphomonas hirschiana VP5 Genome Sequencing.</title>
        <authorList>
            <person name="Lai Q."/>
            <person name="Shao Z."/>
        </authorList>
    </citation>
    <scope>NUCLEOTIDE SEQUENCE [LARGE SCALE GENOMIC DNA]</scope>
    <source>
        <strain evidence="2 3">VP5</strain>
    </source>
</reference>
<evidence type="ECO:0000313" key="3">
    <source>
        <dbReference type="Proteomes" id="UP000025061"/>
    </source>
</evidence>
<dbReference type="Gene3D" id="3.90.190.10">
    <property type="entry name" value="Protein tyrosine phosphatase superfamily"/>
    <property type="match status" value="1"/>
</dbReference>
<dbReference type="RefSeq" id="WP_233352736.1">
    <property type="nucleotide sequence ID" value="NZ_ARYI01000002.1"/>
</dbReference>
<dbReference type="GO" id="GO:0006886">
    <property type="term" value="P:intracellular protein transport"/>
    <property type="evidence" value="ECO:0007669"/>
    <property type="project" value="InterPro"/>
</dbReference>
<organism evidence="2 3">
    <name type="scientific">Hyphomonas hirschiana VP5</name>
    <dbReference type="NCBI Taxonomy" id="1280951"/>
    <lineage>
        <taxon>Bacteria</taxon>
        <taxon>Pseudomonadati</taxon>
        <taxon>Pseudomonadota</taxon>
        <taxon>Alphaproteobacteria</taxon>
        <taxon>Hyphomonadales</taxon>
        <taxon>Hyphomonadaceae</taxon>
        <taxon>Hyphomonas</taxon>
    </lineage>
</organism>
<proteinExistence type="predicted"/>
<sequence>MTMTRPRLLNLETVRNFRDFGGYESRHGGRVKMGRLYRSGHHAEASDAELEKIASLGIHVQADLRRPDEREKFKTRFQAPVTITHDGGRETDAPHIRFLTQMSVDAATADQWMVEYYEAAPFKAHHTEMFTDWFVHLAALDGEAAGLVNCAAGKDRTGILCALTHHILGVDEADIRADYDLTNQAVDVASRLPEAAAYFNDMLGKDYPAEVFRPFMGVHLRYLERAWDAINERAGSVDAYLVDTLKVDEKMQAEIRGRLIEA</sequence>
<evidence type="ECO:0000313" key="2">
    <source>
        <dbReference type="EMBL" id="KCZ95753.1"/>
    </source>
</evidence>
<dbReference type="InterPro" id="IPR029021">
    <property type="entry name" value="Prot-tyrosine_phosphatase-like"/>
</dbReference>
<accession>A0A059FYH0</accession>